<dbReference type="RefSeq" id="WP_380217825.1">
    <property type="nucleotide sequence ID" value="NZ_JBHTBN010000004.1"/>
</dbReference>
<dbReference type="PROSITE" id="PS51352">
    <property type="entry name" value="THIOREDOXIN_2"/>
    <property type="match status" value="1"/>
</dbReference>
<sequence length="170" mass="19248">MMILPKKKTPSLEVDLINGTKWVLEKQDPKNFTLVLFYRGLHCPKCKDQLEDLKGYLKDFSAKGVNLIAISMDTEKRAKITSEKWDIESIPLGYNLSEASAREWGLYISKAISDAEPDVFSEPGLFLVRTDGTLYSASIQTMPFARPQFDDLLNAIDFILEKEYPARGGH</sequence>
<dbReference type="Gene3D" id="3.40.30.10">
    <property type="entry name" value="Glutaredoxin"/>
    <property type="match status" value="1"/>
</dbReference>
<evidence type="ECO:0000259" key="1">
    <source>
        <dbReference type="PROSITE" id="PS51352"/>
    </source>
</evidence>
<dbReference type="EMBL" id="JBHTBN010000004">
    <property type="protein sequence ID" value="MFC7357950.1"/>
    <property type="molecule type" value="Genomic_DNA"/>
</dbReference>
<organism evidence="2 3">
    <name type="scientific">Jejudonia soesokkakensis</name>
    <dbReference type="NCBI Taxonomy" id="1323432"/>
    <lineage>
        <taxon>Bacteria</taxon>
        <taxon>Pseudomonadati</taxon>
        <taxon>Bacteroidota</taxon>
        <taxon>Flavobacteriia</taxon>
        <taxon>Flavobacteriales</taxon>
        <taxon>Flavobacteriaceae</taxon>
        <taxon>Jejudonia</taxon>
    </lineage>
</organism>
<evidence type="ECO:0000313" key="3">
    <source>
        <dbReference type="Proteomes" id="UP001596415"/>
    </source>
</evidence>
<dbReference type="Pfam" id="PF00578">
    <property type="entry name" value="AhpC-TSA"/>
    <property type="match status" value="1"/>
</dbReference>
<protein>
    <submittedName>
        <fullName evidence="2">Peroxiredoxin-like family protein</fullName>
    </submittedName>
</protein>
<reference evidence="3" key="1">
    <citation type="journal article" date="2019" name="Int. J. Syst. Evol. Microbiol.">
        <title>The Global Catalogue of Microorganisms (GCM) 10K type strain sequencing project: providing services to taxonomists for standard genome sequencing and annotation.</title>
        <authorList>
            <consortium name="The Broad Institute Genomics Platform"/>
            <consortium name="The Broad Institute Genome Sequencing Center for Infectious Disease"/>
            <person name="Wu L."/>
            <person name="Ma J."/>
        </authorList>
    </citation>
    <scope>NUCLEOTIDE SEQUENCE [LARGE SCALE GENOMIC DNA]</scope>
    <source>
        <strain evidence="3">CGMCC 1.16306</strain>
    </source>
</reference>
<accession>A0ABW2MVS5</accession>
<evidence type="ECO:0000313" key="2">
    <source>
        <dbReference type="EMBL" id="MFC7357950.1"/>
    </source>
</evidence>
<proteinExistence type="predicted"/>
<comment type="caution">
    <text evidence="2">The sequence shown here is derived from an EMBL/GenBank/DDBJ whole genome shotgun (WGS) entry which is preliminary data.</text>
</comment>
<name>A0ABW2MVS5_9FLAO</name>
<dbReference type="InterPro" id="IPR000866">
    <property type="entry name" value="AhpC/TSA"/>
</dbReference>
<gene>
    <name evidence="2" type="ORF">ACFQO1_09645</name>
</gene>
<keyword evidence="3" id="KW-1185">Reference proteome</keyword>
<feature type="domain" description="Thioredoxin" evidence="1">
    <location>
        <begin position="3"/>
        <end position="161"/>
    </location>
</feature>
<dbReference type="SUPFAM" id="SSF52833">
    <property type="entry name" value="Thioredoxin-like"/>
    <property type="match status" value="1"/>
</dbReference>
<dbReference type="InterPro" id="IPR036249">
    <property type="entry name" value="Thioredoxin-like_sf"/>
</dbReference>
<dbReference type="Proteomes" id="UP001596415">
    <property type="component" value="Unassembled WGS sequence"/>
</dbReference>
<dbReference type="InterPro" id="IPR013766">
    <property type="entry name" value="Thioredoxin_domain"/>
</dbReference>
<dbReference type="CDD" id="cd02970">
    <property type="entry name" value="PRX_like2"/>
    <property type="match status" value="1"/>
</dbReference>